<comment type="caution">
    <text evidence="3">The sequence shown here is derived from an EMBL/GenBank/DDBJ whole genome shotgun (WGS) entry which is preliminary data.</text>
</comment>
<dbReference type="PROSITE" id="PS50086">
    <property type="entry name" value="TBC_RABGAP"/>
    <property type="match status" value="1"/>
</dbReference>
<dbReference type="GO" id="GO:0031030">
    <property type="term" value="P:negative regulation of septation initiation signaling"/>
    <property type="evidence" value="ECO:0007669"/>
    <property type="project" value="TreeGrafter"/>
</dbReference>
<dbReference type="EMBL" id="CAVMBE010000104">
    <property type="protein sequence ID" value="CAK4034107.1"/>
    <property type="molecule type" value="Genomic_DNA"/>
</dbReference>
<keyword evidence="4" id="KW-1185">Reference proteome</keyword>
<dbReference type="SUPFAM" id="SSF47923">
    <property type="entry name" value="Ypt/Rab-GAP domain of gyp1p"/>
    <property type="match status" value="2"/>
</dbReference>
<dbReference type="GO" id="GO:0005096">
    <property type="term" value="F:GTPase activator activity"/>
    <property type="evidence" value="ECO:0007669"/>
    <property type="project" value="TreeGrafter"/>
</dbReference>
<name>A0AAI8Z7Y3_9PEZI</name>
<dbReference type="InterPro" id="IPR035969">
    <property type="entry name" value="Rab-GAP_TBC_sf"/>
</dbReference>
<feature type="domain" description="Rab-GAP TBC" evidence="2">
    <location>
        <begin position="38"/>
        <end position="279"/>
    </location>
</feature>
<dbReference type="Pfam" id="PF00566">
    <property type="entry name" value="RabGAP-TBC"/>
    <property type="match status" value="1"/>
</dbReference>
<dbReference type="GO" id="GO:0044732">
    <property type="term" value="C:mitotic spindle pole body"/>
    <property type="evidence" value="ECO:0007669"/>
    <property type="project" value="TreeGrafter"/>
</dbReference>
<dbReference type="Proteomes" id="UP001296104">
    <property type="component" value="Unassembled WGS sequence"/>
</dbReference>
<sequence length="340" mass="37520">MTHLDLFLQKGPPDGNHTAGLEELRRVVLLDGIPANADGMSELRVYVWLILLNAPPLKAEQYLDLVQLGASPAYAKIRNDTFRTLTTDPLFRRRVTENSLTRVLNAIAWKLHNANEARVNGWMSPPTLPVPKSLDGTDHVFHSPDSVNTKHPLGSVTGTDGSESGDATSTHIGYVQGMNVMAAPFLYAARSEAEAFAAFDRCITHECPAYVRGSMDGVHNGLALIDQILAIVDPKLASHMMSKGMKAEIYAFPSVLTLCACTPPLPEVLQLWDFLFAYGPHLNLLCIVSQLVLIRDSLLNSQTPKPDFKPLRARKVIDYTVNFARKIPADLYEQMLVHAK</sequence>
<dbReference type="InterPro" id="IPR000195">
    <property type="entry name" value="Rab-GAP-TBC_dom"/>
</dbReference>
<feature type="compositionally biased region" description="Polar residues" evidence="1">
    <location>
        <begin position="156"/>
        <end position="168"/>
    </location>
</feature>
<dbReference type="PANTHER" id="PTHR22957">
    <property type="entry name" value="TBC1 DOMAIN FAMILY MEMBER GTPASE-ACTIVATING PROTEIN"/>
    <property type="match status" value="1"/>
</dbReference>
<evidence type="ECO:0000313" key="4">
    <source>
        <dbReference type="Proteomes" id="UP001296104"/>
    </source>
</evidence>
<feature type="region of interest" description="Disordered" evidence="1">
    <location>
        <begin position="143"/>
        <end position="168"/>
    </location>
</feature>
<proteinExistence type="predicted"/>
<dbReference type="PANTHER" id="PTHR22957:SF263">
    <property type="entry name" value="MITOTIC CHECK POINT PROTEIN BUB2"/>
    <property type="match status" value="1"/>
</dbReference>
<evidence type="ECO:0000259" key="2">
    <source>
        <dbReference type="PROSITE" id="PS50086"/>
    </source>
</evidence>
<evidence type="ECO:0000256" key="1">
    <source>
        <dbReference type="SAM" id="MobiDB-lite"/>
    </source>
</evidence>
<accession>A0AAI8Z7Y3</accession>
<evidence type="ECO:0000313" key="3">
    <source>
        <dbReference type="EMBL" id="CAK4034107.1"/>
    </source>
</evidence>
<dbReference type="FunFam" id="1.10.472.80:FF:000026">
    <property type="entry name" value="Mitotic check point protein (Bub2)"/>
    <property type="match status" value="1"/>
</dbReference>
<dbReference type="Gene3D" id="1.10.8.270">
    <property type="entry name" value="putative rabgap domain of human tbc1 domain family member 14 like domains"/>
    <property type="match status" value="2"/>
</dbReference>
<organism evidence="3 4">
    <name type="scientific">Lecanosticta acicola</name>
    <dbReference type="NCBI Taxonomy" id="111012"/>
    <lineage>
        <taxon>Eukaryota</taxon>
        <taxon>Fungi</taxon>
        <taxon>Dikarya</taxon>
        <taxon>Ascomycota</taxon>
        <taxon>Pezizomycotina</taxon>
        <taxon>Dothideomycetes</taxon>
        <taxon>Dothideomycetidae</taxon>
        <taxon>Mycosphaerellales</taxon>
        <taxon>Mycosphaerellaceae</taxon>
        <taxon>Lecanosticta</taxon>
    </lineage>
</organism>
<dbReference type="Gene3D" id="1.10.472.80">
    <property type="entry name" value="Ypt/Rab-GAP domain of gyp1p, domain 3"/>
    <property type="match status" value="1"/>
</dbReference>
<reference evidence="3" key="1">
    <citation type="submission" date="2023-11" db="EMBL/GenBank/DDBJ databases">
        <authorList>
            <person name="Alioto T."/>
            <person name="Alioto T."/>
            <person name="Gomez Garrido J."/>
        </authorList>
    </citation>
    <scope>NUCLEOTIDE SEQUENCE</scope>
</reference>
<dbReference type="SMART" id="SM00164">
    <property type="entry name" value="TBC"/>
    <property type="match status" value="1"/>
</dbReference>
<gene>
    <name evidence="3" type="ORF">LECACI_7A009265</name>
</gene>
<protein>
    <recommendedName>
        <fullName evidence="2">Rab-GAP TBC domain-containing protein</fullName>
    </recommendedName>
</protein>
<dbReference type="AlphaFoldDB" id="A0AAI8Z7Y3"/>